<dbReference type="AlphaFoldDB" id="A0A285I6Y3"/>
<keyword evidence="3" id="KW-1185">Reference proteome</keyword>
<dbReference type="CDD" id="cd21173">
    <property type="entry name" value="NucC-like"/>
    <property type="match status" value="1"/>
</dbReference>
<sequence>MKKNNELFDFMLSATRNMSEEYYRIQRRATEDPGTAGDQGEENWASLFRDWLSPTFQIVTKGRILSHDGKASPQIDILILQPEYPKKLIDKKLYLAGGVLAAFECKVTLKAKHIQEAIRNSVEIRKLFPNRFGTPYKELHSPITYGLLAHSHSWKNENSTPIKNIEQTLYREDKKQVNHPREMLDLICVADLATWVVSKMTYIGPNQVSEWENLSQIYGKEGCATTSYIQFSNQIESQVNNFTPIGTTINSIINKLSWENKELRRLADYFRLVNLSGSGKGYMRKWDNSIYSDEIRPRILAGVLSNGKSWDEWSITFP</sequence>
<dbReference type="InterPro" id="IPR046537">
    <property type="entry name" value="DUF6602"/>
</dbReference>
<proteinExistence type="predicted"/>
<gene>
    <name evidence="2" type="ORF">SAMN06265827_13219</name>
</gene>
<protein>
    <recommendedName>
        <fullName evidence="1">DUF6602 domain-containing protein</fullName>
    </recommendedName>
</protein>
<accession>A0A285I6Y3</accession>
<evidence type="ECO:0000313" key="2">
    <source>
        <dbReference type="EMBL" id="SNY43597.1"/>
    </source>
</evidence>
<dbReference type="RefSeq" id="WP_097019211.1">
    <property type="nucleotide sequence ID" value="NZ_OBDZ01000032.1"/>
</dbReference>
<dbReference type="Pfam" id="PF20247">
    <property type="entry name" value="DUF6602"/>
    <property type="match status" value="1"/>
</dbReference>
<name>A0A285I6Y3_9FIRM</name>
<evidence type="ECO:0000259" key="1">
    <source>
        <dbReference type="Pfam" id="PF20247"/>
    </source>
</evidence>
<dbReference type="EMBL" id="OBDZ01000032">
    <property type="protein sequence ID" value="SNY43597.1"/>
    <property type="molecule type" value="Genomic_DNA"/>
</dbReference>
<dbReference type="Proteomes" id="UP000219573">
    <property type="component" value="Unassembled WGS sequence"/>
</dbReference>
<feature type="domain" description="DUF6602" evidence="1">
    <location>
        <begin position="26"/>
        <end position="127"/>
    </location>
</feature>
<reference evidence="3" key="1">
    <citation type="submission" date="2017-09" db="EMBL/GenBank/DDBJ databases">
        <authorList>
            <person name="Varghese N."/>
            <person name="Submissions S."/>
        </authorList>
    </citation>
    <scope>NUCLEOTIDE SEQUENCE [LARGE SCALE GENOMIC DNA]</scope>
    <source>
        <strain evidence="3">MSL47</strain>
    </source>
</reference>
<dbReference type="OrthoDB" id="337432at2"/>
<evidence type="ECO:0000313" key="3">
    <source>
        <dbReference type="Proteomes" id="UP000219573"/>
    </source>
</evidence>
<organism evidence="2 3">
    <name type="scientific">Orenia metallireducens</name>
    <dbReference type="NCBI Taxonomy" id="1413210"/>
    <lineage>
        <taxon>Bacteria</taxon>
        <taxon>Bacillati</taxon>
        <taxon>Bacillota</taxon>
        <taxon>Clostridia</taxon>
        <taxon>Halanaerobiales</taxon>
        <taxon>Halobacteroidaceae</taxon>
        <taxon>Orenia</taxon>
    </lineage>
</organism>